<comment type="function">
    <text evidence="7">Required for formation of the rod structure of the flagellar apparatus. Together with FliI and FliH, may constitute the export apparatus of flagellin.</text>
</comment>
<keyword evidence="9" id="KW-0966">Cell projection</keyword>
<dbReference type="PANTHER" id="PTHR30161:SF1">
    <property type="entry name" value="FLAGELLAR BIOSYNTHESIS PROTEIN FLHA-RELATED"/>
    <property type="match status" value="1"/>
</dbReference>
<dbReference type="Gene3D" id="3.40.30.60">
    <property type="entry name" value="FHIPEP family, domain 1"/>
    <property type="match status" value="1"/>
</dbReference>
<dbReference type="PANTHER" id="PTHR30161">
    <property type="entry name" value="FLAGELLAR EXPORT PROTEIN, MEMBRANE FLHA SUBUNIT-RELATED"/>
    <property type="match status" value="1"/>
</dbReference>
<feature type="transmembrane region" description="Helical" evidence="7">
    <location>
        <begin position="216"/>
        <end position="237"/>
    </location>
</feature>
<dbReference type="GO" id="GO:0009306">
    <property type="term" value="P:protein secretion"/>
    <property type="evidence" value="ECO:0007669"/>
    <property type="project" value="InterPro"/>
</dbReference>
<comment type="caution">
    <text evidence="7">Lacks conserved residue(s) required for the propagation of feature annotation.</text>
</comment>
<keyword evidence="7" id="KW-0813">Transport</keyword>
<reference evidence="9 10" key="1">
    <citation type="submission" date="2020-08" db="EMBL/GenBank/DDBJ databases">
        <title>Genomic Encyclopedia of Type Strains, Phase III (KMG-III): the genomes of soil and plant-associated and newly described type strains.</title>
        <authorList>
            <person name="Whitman W."/>
        </authorList>
    </citation>
    <scope>NUCLEOTIDE SEQUENCE [LARGE SCALE GENOMIC DNA]</scope>
    <source>
        <strain evidence="9 10">CECT 8571</strain>
    </source>
</reference>
<keyword evidence="5 7" id="KW-1133">Transmembrane helix</keyword>
<evidence type="ECO:0000256" key="5">
    <source>
        <dbReference type="ARBA" id="ARBA00022989"/>
    </source>
</evidence>
<evidence type="ECO:0000313" key="10">
    <source>
        <dbReference type="Proteomes" id="UP000559987"/>
    </source>
</evidence>
<evidence type="ECO:0000256" key="2">
    <source>
        <dbReference type="ARBA" id="ARBA00008835"/>
    </source>
</evidence>
<dbReference type="RefSeq" id="WP_183909890.1">
    <property type="nucleotide sequence ID" value="NZ_JACHXZ010000002.1"/>
</dbReference>
<dbReference type="Pfam" id="PF00771">
    <property type="entry name" value="FHIPEP"/>
    <property type="match status" value="1"/>
</dbReference>
<dbReference type="InterPro" id="IPR042193">
    <property type="entry name" value="FHIPEP_3"/>
</dbReference>
<dbReference type="EMBL" id="JACHXZ010000002">
    <property type="protein sequence ID" value="MBB3168407.1"/>
    <property type="molecule type" value="Genomic_DNA"/>
</dbReference>
<evidence type="ECO:0000256" key="8">
    <source>
        <dbReference type="SAM" id="MobiDB-lite"/>
    </source>
</evidence>
<name>A0A839USP6_9GAMM</name>
<feature type="transmembrane region" description="Helical" evidence="7">
    <location>
        <begin position="29"/>
        <end position="48"/>
    </location>
</feature>
<keyword evidence="7" id="KW-0653">Protein transport</keyword>
<accession>A0A839USP6</accession>
<keyword evidence="9" id="KW-0282">Flagellum</keyword>
<comment type="caution">
    <text evidence="9">The sequence shown here is derived from an EMBL/GenBank/DDBJ whole genome shotgun (WGS) entry which is preliminary data.</text>
</comment>
<keyword evidence="7" id="KW-1005">Bacterial flagellum biogenesis</keyword>
<feature type="transmembrane region" description="Helical" evidence="7">
    <location>
        <begin position="54"/>
        <end position="73"/>
    </location>
</feature>
<dbReference type="Gene3D" id="1.10.8.540">
    <property type="entry name" value="FHIPEP family, domain 3"/>
    <property type="match status" value="1"/>
</dbReference>
<keyword evidence="7" id="KW-1006">Bacterial flagellum protein export</keyword>
<dbReference type="GO" id="GO:0005886">
    <property type="term" value="C:plasma membrane"/>
    <property type="evidence" value="ECO:0007669"/>
    <property type="project" value="UniProtKB-SubCell"/>
</dbReference>
<gene>
    <name evidence="7" type="primary">flhA</name>
    <name evidence="9" type="ORF">FHS30_001591</name>
</gene>
<comment type="subcellular location">
    <subcellularLocation>
        <location evidence="1 7">Cell membrane</location>
        <topology evidence="1 7">Multi-pass membrane protein</topology>
    </subcellularLocation>
</comment>
<keyword evidence="10" id="KW-1185">Reference proteome</keyword>
<keyword evidence="6 7" id="KW-0472">Membrane</keyword>
<proteinExistence type="inferred from homology"/>
<dbReference type="PRINTS" id="PR00949">
    <property type="entry name" value="TYPE3IMAPROT"/>
</dbReference>
<dbReference type="InterPro" id="IPR006301">
    <property type="entry name" value="FlhA"/>
</dbReference>
<feature type="transmembrane region" description="Helical" evidence="7">
    <location>
        <begin position="296"/>
        <end position="312"/>
    </location>
</feature>
<keyword evidence="4 7" id="KW-0812">Transmembrane</keyword>
<dbReference type="InterPro" id="IPR042196">
    <property type="entry name" value="FHIPEP_4"/>
</dbReference>
<protein>
    <recommendedName>
        <fullName evidence="7">Flagellar biosynthesis protein FlhA</fullName>
    </recommendedName>
</protein>
<dbReference type="InterPro" id="IPR025505">
    <property type="entry name" value="FHIPEP_CS"/>
</dbReference>
<dbReference type="InterPro" id="IPR042194">
    <property type="entry name" value="FHIPEP_1"/>
</dbReference>
<keyword evidence="9" id="KW-0969">Cilium</keyword>
<dbReference type="Proteomes" id="UP000559987">
    <property type="component" value="Unassembled WGS sequence"/>
</dbReference>
<organism evidence="9 10">
    <name type="scientific">Simiduia aestuariiviva</name>
    <dbReference type="NCBI Taxonomy" id="1510459"/>
    <lineage>
        <taxon>Bacteria</taxon>
        <taxon>Pseudomonadati</taxon>
        <taxon>Pseudomonadota</taxon>
        <taxon>Gammaproteobacteria</taxon>
        <taxon>Cellvibrionales</taxon>
        <taxon>Cellvibrionaceae</taxon>
        <taxon>Simiduia</taxon>
    </lineage>
</organism>
<evidence type="ECO:0000256" key="1">
    <source>
        <dbReference type="ARBA" id="ARBA00004651"/>
    </source>
</evidence>
<evidence type="ECO:0000256" key="7">
    <source>
        <dbReference type="RuleBase" id="RU364093"/>
    </source>
</evidence>
<evidence type="ECO:0000256" key="3">
    <source>
        <dbReference type="ARBA" id="ARBA00022475"/>
    </source>
</evidence>
<keyword evidence="3 7" id="KW-1003">Cell membrane</keyword>
<evidence type="ECO:0000256" key="6">
    <source>
        <dbReference type="ARBA" id="ARBA00023136"/>
    </source>
</evidence>
<dbReference type="Gene3D" id="3.40.50.12790">
    <property type="entry name" value="FHIPEP family, domain 4"/>
    <property type="match status" value="1"/>
</dbReference>
<dbReference type="NCBIfam" id="TIGR01398">
    <property type="entry name" value="FlhA"/>
    <property type="match status" value="1"/>
</dbReference>
<dbReference type="PROSITE" id="PS00994">
    <property type="entry name" value="FHIPEP"/>
    <property type="match status" value="1"/>
</dbReference>
<evidence type="ECO:0000256" key="4">
    <source>
        <dbReference type="ARBA" id="ARBA00022692"/>
    </source>
</evidence>
<dbReference type="AlphaFoldDB" id="A0A839USP6"/>
<feature type="region of interest" description="Disordered" evidence="8">
    <location>
        <begin position="344"/>
        <end position="367"/>
    </location>
</feature>
<comment type="similarity">
    <text evidence="2 7">Belongs to the FHIPEP (flagella/HR/invasion proteins export pore) family.</text>
</comment>
<feature type="transmembrane region" description="Helical" evidence="7">
    <location>
        <begin position="249"/>
        <end position="275"/>
    </location>
</feature>
<sequence length="725" mass="77631">MALPGFGTFSGFNRQQLVSNVTRMGHGNLGIPLLLLMLLGMMTLPIPAFLLDVFFSFNIALSIVVLLVGVYALRPLDFAVFPTILLLATLLRLALNVASTRVVLLHGHEGGDAAGKVIEAFGEVVIGGNYAVGLVVFLILMIINFVVVTKGAGRISEVSARFTLDAMPGKQMAIDADLNAGLINQEEAKVRRAEVAGEADFYGAMDGASKFVRGDAVAGILILLINIVGGLIVGMAQHQLEFQDALQKYILLTIGDGLVAQIPSLLLSTSAAILVTRVNTSEDMSDQIMRQMFDSPKALAVSSGVLFIMGSIPGMPHVAFLGLGAVAGGIAWYIQRMRSQGELVSDGDDASGAPTKTSAPSPAGDQLPALEHQAEPTEVSWDDVKPVDVIGLEVGYRLIPMVDKSQGGELLGRIRGVRKKMSQEIGFLVPTVHIRDNLDLLPNQYRVTLMGVSVAEEEIHPDRDLAINPGQVFGDVEGIAAKDPAFGLPSVWIKKSERDHAQTLGYTVVDASTVVATHLNQILSQHVSELLGLEDVQQLVDMLAKTSPKLAEHLIPDSVSLKTLLKVLQLLLQENVSIKDMRSIAEAIAANSDKSQDPVTLMTSVRQGICRQIVQALVGNDKDIPVFTLDPSLEQLLLKTYQQSQKSGDGGPVIEPGLAEKLRESVQQVAKQQEQSGAPAILLVSGQIRYQLARFVRAFVPDLVVLAYNEIPASKQITIVGSVGA</sequence>
<dbReference type="InterPro" id="IPR001712">
    <property type="entry name" value="T3SS_FHIPEP"/>
</dbReference>
<dbReference type="GO" id="GO:0044780">
    <property type="term" value="P:bacterial-type flagellum assembly"/>
    <property type="evidence" value="ECO:0007669"/>
    <property type="project" value="InterPro"/>
</dbReference>
<evidence type="ECO:0000313" key="9">
    <source>
        <dbReference type="EMBL" id="MBB3168407.1"/>
    </source>
</evidence>
<feature type="transmembrane region" description="Helical" evidence="7">
    <location>
        <begin position="124"/>
        <end position="147"/>
    </location>
</feature>
<dbReference type="PIRSF" id="PIRSF005419">
    <property type="entry name" value="FlhA"/>
    <property type="match status" value="1"/>
</dbReference>